<accession>A0ACC1DAH7</accession>
<protein>
    <submittedName>
        <fullName evidence="1">Uncharacterized protein</fullName>
    </submittedName>
</protein>
<sequence length="352" mass="40969">MQLLRVASTMSYQGSPYSGPGDEYDFEDDGYDDLEDFRDRDEPLAPTAAADDSDEDTEEASETDIPNNEEPLEIKEQMYQDKLASLKKQLQQLEEGIHPEFLRRVKRLEHQLHERLRLNRIYKDHMYDVVEREYIAEKKAAAKEFEEKKVELRENLLNDFEDKRKMIESERHSMELNGDSMEVKPVMKRILRRRANEPAPAPEKRRKPLATTLTFQLEERDVEADLRAIAHSPPRHHAAPPAPPPPPPPHPPRKHLNSSTHCDSPVRESTGETTTTTDPRVEDGKLLYERKWYHRGQSVYVEGKGRELPKFPGHIHAITDEAIWVRKTNFERIRIYISQLARGKVTLKRRAS</sequence>
<proteinExistence type="predicted"/>
<dbReference type="EMBL" id="CM034392">
    <property type="protein sequence ID" value="KAJ0180774.1"/>
    <property type="molecule type" value="Genomic_DNA"/>
</dbReference>
<reference evidence="1 2" key="1">
    <citation type="journal article" date="2021" name="Front. Genet.">
        <title>Chromosome-Level Genome Assembly Reveals Significant Gene Expansion in the Toll and IMD Signaling Pathways of Dendrolimus kikuchii.</title>
        <authorList>
            <person name="Zhou J."/>
            <person name="Wu P."/>
            <person name="Xiong Z."/>
            <person name="Liu N."/>
            <person name="Zhao N."/>
            <person name="Ji M."/>
            <person name="Qiu Y."/>
            <person name="Yang B."/>
        </authorList>
    </citation>
    <scope>NUCLEOTIDE SEQUENCE [LARGE SCALE GENOMIC DNA]</scope>
    <source>
        <strain evidence="1">Ann1</strain>
    </source>
</reference>
<evidence type="ECO:0000313" key="1">
    <source>
        <dbReference type="EMBL" id="KAJ0180774.1"/>
    </source>
</evidence>
<evidence type="ECO:0000313" key="2">
    <source>
        <dbReference type="Proteomes" id="UP000824533"/>
    </source>
</evidence>
<comment type="caution">
    <text evidence="1">The sequence shown here is derived from an EMBL/GenBank/DDBJ whole genome shotgun (WGS) entry which is preliminary data.</text>
</comment>
<name>A0ACC1DAH7_9NEOP</name>
<keyword evidence="2" id="KW-1185">Reference proteome</keyword>
<gene>
    <name evidence="1" type="ORF">K1T71_004178</name>
</gene>
<organism evidence="1 2">
    <name type="scientific">Dendrolimus kikuchii</name>
    <dbReference type="NCBI Taxonomy" id="765133"/>
    <lineage>
        <taxon>Eukaryota</taxon>
        <taxon>Metazoa</taxon>
        <taxon>Ecdysozoa</taxon>
        <taxon>Arthropoda</taxon>
        <taxon>Hexapoda</taxon>
        <taxon>Insecta</taxon>
        <taxon>Pterygota</taxon>
        <taxon>Neoptera</taxon>
        <taxon>Endopterygota</taxon>
        <taxon>Lepidoptera</taxon>
        <taxon>Glossata</taxon>
        <taxon>Ditrysia</taxon>
        <taxon>Bombycoidea</taxon>
        <taxon>Lasiocampidae</taxon>
        <taxon>Dendrolimus</taxon>
    </lineage>
</organism>
<dbReference type="Proteomes" id="UP000824533">
    <property type="component" value="Linkage Group LG06"/>
</dbReference>